<evidence type="ECO:0000256" key="9">
    <source>
        <dbReference type="HAMAP-Rule" id="MF_00422"/>
    </source>
</evidence>
<keyword evidence="4 9" id="KW-0812">Transmembrane</keyword>
<evidence type="ECO:0000256" key="2">
    <source>
        <dbReference type="ARBA" id="ARBA00022448"/>
    </source>
</evidence>
<comment type="subcellular location">
    <subcellularLocation>
        <location evidence="9">Cell membrane</location>
        <topology evidence="9">Single-pass membrane protein</topology>
    </subcellularLocation>
    <subcellularLocation>
        <location evidence="1">Membrane</location>
    </subcellularLocation>
</comment>
<comment type="subunit">
    <text evidence="9">Component of the Sec protein translocase complex. Heterotrimer consisting of SecY, SecE and SecG subunits. The heterotrimers can form oligomers, although 1 heterotrimer is thought to be able to translocate proteins. Interacts with the ribosome. Interacts with SecDF, and other proteins may be involved. Interacts with SecA.</text>
</comment>
<dbReference type="GO" id="GO:0008320">
    <property type="term" value="F:protein transmembrane transporter activity"/>
    <property type="evidence" value="ECO:0007669"/>
    <property type="project" value="UniProtKB-UniRule"/>
</dbReference>
<dbReference type="PANTHER" id="PTHR33910:SF1">
    <property type="entry name" value="PROTEIN TRANSLOCASE SUBUNIT SECE"/>
    <property type="match status" value="1"/>
</dbReference>
<organism evidence="10 11">
    <name type="scientific">Treponema rectale</name>
    <dbReference type="NCBI Taxonomy" id="744512"/>
    <lineage>
        <taxon>Bacteria</taxon>
        <taxon>Pseudomonadati</taxon>
        <taxon>Spirochaetota</taxon>
        <taxon>Spirochaetia</taxon>
        <taxon>Spirochaetales</taxon>
        <taxon>Treponemataceae</taxon>
        <taxon>Treponema</taxon>
    </lineage>
</organism>
<proteinExistence type="inferred from homology"/>
<evidence type="ECO:0000256" key="3">
    <source>
        <dbReference type="ARBA" id="ARBA00022475"/>
    </source>
</evidence>
<evidence type="ECO:0000256" key="1">
    <source>
        <dbReference type="ARBA" id="ARBA00004370"/>
    </source>
</evidence>
<comment type="caution">
    <text evidence="10">The sequence shown here is derived from an EMBL/GenBank/DDBJ whole genome shotgun (WGS) entry which is preliminary data.</text>
</comment>
<dbReference type="AlphaFoldDB" id="A0A840SCX5"/>
<dbReference type="GO" id="GO:0009306">
    <property type="term" value="P:protein secretion"/>
    <property type="evidence" value="ECO:0007669"/>
    <property type="project" value="UniProtKB-UniRule"/>
</dbReference>
<keyword evidence="3 9" id="KW-1003">Cell membrane</keyword>
<keyword evidence="2 9" id="KW-0813">Transport</keyword>
<dbReference type="GO" id="GO:0065002">
    <property type="term" value="P:intracellular protein transmembrane transport"/>
    <property type="evidence" value="ECO:0007669"/>
    <property type="project" value="UniProtKB-UniRule"/>
</dbReference>
<keyword evidence="6 9" id="KW-1133">Transmembrane helix</keyword>
<gene>
    <name evidence="9" type="primary">secE</name>
    <name evidence="10" type="ORF">HNP77_000949</name>
</gene>
<evidence type="ECO:0000313" key="10">
    <source>
        <dbReference type="EMBL" id="MBB5218580.1"/>
    </source>
</evidence>
<protein>
    <recommendedName>
        <fullName evidence="9">Protein translocase subunit SecE</fullName>
    </recommendedName>
</protein>
<dbReference type="Pfam" id="PF00584">
    <property type="entry name" value="SecE"/>
    <property type="match status" value="1"/>
</dbReference>
<accession>A0A840SCX5</accession>
<sequence length="62" mass="6820">MKKIIRFFEECIAELKKVTWPTKGEALSSVKVVFISTIVVAVALGVFDWIFTTGATTLLGSK</sequence>
<comment type="similarity">
    <text evidence="9">Belongs to the SecE/SEC61-gamma family.</text>
</comment>
<dbReference type="GO" id="GO:0043952">
    <property type="term" value="P:protein transport by the Sec complex"/>
    <property type="evidence" value="ECO:0007669"/>
    <property type="project" value="UniProtKB-UniRule"/>
</dbReference>
<dbReference type="InterPro" id="IPR001901">
    <property type="entry name" value="Translocase_SecE/Sec61-g"/>
</dbReference>
<dbReference type="RefSeq" id="WP_184652029.1">
    <property type="nucleotide sequence ID" value="NZ_JACHFR010000002.1"/>
</dbReference>
<dbReference type="InterPro" id="IPR005807">
    <property type="entry name" value="SecE_bac"/>
</dbReference>
<dbReference type="NCBIfam" id="TIGR00964">
    <property type="entry name" value="secE_bact"/>
    <property type="match status" value="1"/>
</dbReference>
<evidence type="ECO:0000313" key="11">
    <source>
        <dbReference type="Proteomes" id="UP000578697"/>
    </source>
</evidence>
<reference evidence="10 11" key="1">
    <citation type="submission" date="2020-08" db="EMBL/GenBank/DDBJ databases">
        <title>Genomic Encyclopedia of Type Strains, Phase IV (KMG-IV): sequencing the most valuable type-strain genomes for metagenomic binning, comparative biology and taxonomic classification.</title>
        <authorList>
            <person name="Goeker M."/>
        </authorList>
    </citation>
    <scope>NUCLEOTIDE SEQUENCE [LARGE SCALE GENOMIC DNA]</scope>
    <source>
        <strain evidence="10 11">DSM 103679</strain>
    </source>
</reference>
<keyword evidence="7 9" id="KW-0811">Translocation</keyword>
<keyword evidence="11" id="KW-1185">Reference proteome</keyword>
<evidence type="ECO:0000256" key="6">
    <source>
        <dbReference type="ARBA" id="ARBA00022989"/>
    </source>
</evidence>
<evidence type="ECO:0000256" key="4">
    <source>
        <dbReference type="ARBA" id="ARBA00022692"/>
    </source>
</evidence>
<comment type="function">
    <text evidence="9">Essential subunit of the Sec protein translocation channel SecYEG. Clamps together the 2 halves of SecY. May contact the channel plug during translocation.</text>
</comment>
<dbReference type="InterPro" id="IPR038379">
    <property type="entry name" value="SecE_sf"/>
</dbReference>
<keyword evidence="5 9" id="KW-0653">Protein transport</keyword>
<keyword evidence="8 9" id="KW-0472">Membrane</keyword>
<dbReference type="GO" id="GO:0006605">
    <property type="term" value="P:protein targeting"/>
    <property type="evidence" value="ECO:0007669"/>
    <property type="project" value="UniProtKB-UniRule"/>
</dbReference>
<evidence type="ECO:0000256" key="5">
    <source>
        <dbReference type="ARBA" id="ARBA00022927"/>
    </source>
</evidence>
<name>A0A840SCX5_9SPIR</name>
<dbReference type="Proteomes" id="UP000578697">
    <property type="component" value="Unassembled WGS sequence"/>
</dbReference>
<dbReference type="Gene3D" id="1.20.5.1030">
    <property type="entry name" value="Preprotein translocase secy subunit"/>
    <property type="match status" value="1"/>
</dbReference>
<evidence type="ECO:0000256" key="7">
    <source>
        <dbReference type="ARBA" id="ARBA00023010"/>
    </source>
</evidence>
<dbReference type="GO" id="GO:0005886">
    <property type="term" value="C:plasma membrane"/>
    <property type="evidence" value="ECO:0007669"/>
    <property type="project" value="UniProtKB-SubCell"/>
</dbReference>
<feature type="transmembrane region" description="Helical" evidence="9">
    <location>
        <begin position="32"/>
        <end position="52"/>
    </location>
</feature>
<dbReference type="EMBL" id="JACHFR010000002">
    <property type="protein sequence ID" value="MBB5218580.1"/>
    <property type="molecule type" value="Genomic_DNA"/>
</dbReference>
<evidence type="ECO:0000256" key="8">
    <source>
        <dbReference type="ARBA" id="ARBA00023136"/>
    </source>
</evidence>
<dbReference type="PANTHER" id="PTHR33910">
    <property type="entry name" value="PROTEIN TRANSLOCASE SUBUNIT SECE"/>
    <property type="match status" value="1"/>
</dbReference>
<dbReference type="HAMAP" id="MF_00422">
    <property type="entry name" value="SecE"/>
    <property type="match status" value="1"/>
</dbReference>